<dbReference type="PANTHER" id="PTHR18962">
    <property type="entry name" value="COILED-COIL DOMAIN-CONTAINING PROTEIN 39"/>
    <property type="match status" value="1"/>
</dbReference>
<dbReference type="Pfam" id="PF24161">
    <property type="entry name" value="CCDC39"/>
    <property type="match status" value="1"/>
</dbReference>
<comment type="similarity">
    <text evidence="1">Belongs to the CCDC39 family.</text>
</comment>
<accession>A0A0K2VAJ7</accession>
<evidence type="ECO:0000313" key="6">
    <source>
        <dbReference type="EMBL" id="CDW47202.1"/>
    </source>
</evidence>
<dbReference type="PANTHER" id="PTHR18962:SF0">
    <property type="entry name" value="COILED-COIL DOMAIN-CONTAINING PROTEIN 39"/>
    <property type="match status" value="1"/>
</dbReference>
<feature type="coiled-coil region" evidence="5">
    <location>
        <begin position="22"/>
        <end position="241"/>
    </location>
</feature>
<organism evidence="6">
    <name type="scientific">Lepeophtheirus salmonis</name>
    <name type="common">Salmon louse</name>
    <name type="synonym">Caligus salmonis</name>
    <dbReference type="NCBI Taxonomy" id="72036"/>
    <lineage>
        <taxon>Eukaryota</taxon>
        <taxon>Metazoa</taxon>
        <taxon>Ecdysozoa</taxon>
        <taxon>Arthropoda</taxon>
        <taxon>Crustacea</taxon>
        <taxon>Multicrustacea</taxon>
        <taxon>Hexanauplia</taxon>
        <taxon>Copepoda</taxon>
        <taxon>Siphonostomatoida</taxon>
        <taxon>Caligidae</taxon>
        <taxon>Lepeophtheirus</taxon>
    </lineage>
</organism>
<evidence type="ECO:0000256" key="4">
    <source>
        <dbReference type="ARBA" id="ARBA00045182"/>
    </source>
</evidence>
<protein>
    <recommendedName>
        <fullName evidence="2">Coiled-coil domain-containing protein 39</fullName>
    </recommendedName>
</protein>
<evidence type="ECO:0000256" key="5">
    <source>
        <dbReference type="SAM" id="Coils"/>
    </source>
</evidence>
<comment type="function">
    <text evidence="4">Required for assembly of dynein regulatory complex (DRC) and inner dynein arm (IDA) complexes, which are responsible for ciliary beat regulation, thereby playing a central role in motility in cilia and flagella. Probably acts together with CCDC40 to form a molecular ruler that determines the 96 nanometer (nm) repeat length and arrangements of components in cilia and flagella. Not required for outer dynein arm complexes assembly.</text>
</comment>
<dbReference type="EMBL" id="HACA01029841">
    <property type="protein sequence ID" value="CDW47202.1"/>
    <property type="molecule type" value="Transcribed_RNA"/>
</dbReference>
<dbReference type="GO" id="GO:0003341">
    <property type="term" value="P:cilium movement"/>
    <property type="evidence" value="ECO:0007669"/>
    <property type="project" value="InterPro"/>
</dbReference>
<evidence type="ECO:0000256" key="2">
    <source>
        <dbReference type="ARBA" id="ARBA00016725"/>
    </source>
</evidence>
<dbReference type="OrthoDB" id="10259720at2759"/>
<evidence type="ECO:0000256" key="3">
    <source>
        <dbReference type="ARBA" id="ARBA00023054"/>
    </source>
</evidence>
<dbReference type="GO" id="GO:0005930">
    <property type="term" value="C:axoneme"/>
    <property type="evidence" value="ECO:0007669"/>
    <property type="project" value="InterPro"/>
</dbReference>
<feature type="coiled-coil region" evidence="5">
    <location>
        <begin position="302"/>
        <end position="378"/>
    </location>
</feature>
<sequence>SKEADILLDVEMRHYDSLKFQIDKMRLKKLNKENELKQNEEEAVTLEMEIKGLKSQKTKLVKDLKHLKEEVAKKEETNLKSSHDLASIENEIARIKGENLSTEEKNKRKQETILLKKELESKKVEKINLDRLLHKMESEVKKLNREITQIDKEKITTQVKLEEIELIINKCKVKNKSLQDQVESLLLEEQLMKVAETKSRSEVETASNELAEMGKENIQIENDIRERREELQARKDVLLAQDKSTKEDLSNLKIKTKEREDRSIKLNTRYECLLKSLGDVRKLDGDEVPSHAYHILKLAQKKAELRDEAAEMGCKISKKEKDLKELEATLNSLRDSNSNYRGNVTTTLKGSPSQEEEISLLEGQISKKKDEIASLHSEICELEKDIRLKKERISEFELRLERSKRIYDNKIHVLRTAEKELLSQNEKYERAFKLKSKIGKKFYEKNISTLGGLSYQELEMEMNLRIERDKQRMSLIRAREMCRIDDLFGKEFTEELNKLSLTMPTLSRLEESSLSSSKGLSKRRTRTSSISRTYNHSDISLYRRSTSESRNANTNVLVMKLDATPCKNSRGIATVR</sequence>
<keyword evidence="3 5" id="KW-0175">Coiled coil</keyword>
<dbReference type="GO" id="GO:0036159">
    <property type="term" value="P:inner dynein arm assembly"/>
    <property type="evidence" value="ECO:0007669"/>
    <property type="project" value="InterPro"/>
</dbReference>
<name>A0A0K2VAJ7_LEPSM</name>
<feature type="non-terminal residue" evidence="6">
    <location>
        <position position="1"/>
    </location>
</feature>
<dbReference type="GO" id="GO:0060285">
    <property type="term" value="P:cilium-dependent cell motility"/>
    <property type="evidence" value="ECO:0007669"/>
    <property type="project" value="TreeGrafter"/>
</dbReference>
<dbReference type="InterPro" id="IPR033290">
    <property type="entry name" value="CCDC39"/>
</dbReference>
<dbReference type="Gene3D" id="1.10.287.1490">
    <property type="match status" value="1"/>
</dbReference>
<dbReference type="AlphaFoldDB" id="A0A0K2VAJ7"/>
<evidence type="ECO:0000256" key="1">
    <source>
        <dbReference type="ARBA" id="ARBA00005805"/>
    </source>
</evidence>
<reference evidence="6" key="1">
    <citation type="submission" date="2014-05" db="EMBL/GenBank/DDBJ databases">
        <authorList>
            <person name="Chronopoulou M."/>
        </authorList>
    </citation>
    <scope>NUCLEOTIDE SEQUENCE</scope>
    <source>
        <tissue evidence="6">Whole organism</tissue>
    </source>
</reference>
<proteinExistence type="inferred from homology"/>